<name>A0A0A9FI95_ARUDO</name>
<protein>
    <submittedName>
        <fullName evidence="2">Pco133201</fullName>
    </submittedName>
</protein>
<sequence length="79" mass="9195">MLSLVSHSIWRIYHHRHFVRAERGGSAWPSGAQLGSERQRHGRPNRGCSLRSLLPPPPATASEQAREREREREREEEEE</sequence>
<organism evidence="2">
    <name type="scientific">Arundo donax</name>
    <name type="common">Giant reed</name>
    <name type="synonym">Donax arundinaceus</name>
    <dbReference type="NCBI Taxonomy" id="35708"/>
    <lineage>
        <taxon>Eukaryota</taxon>
        <taxon>Viridiplantae</taxon>
        <taxon>Streptophyta</taxon>
        <taxon>Embryophyta</taxon>
        <taxon>Tracheophyta</taxon>
        <taxon>Spermatophyta</taxon>
        <taxon>Magnoliopsida</taxon>
        <taxon>Liliopsida</taxon>
        <taxon>Poales</taxon>
        <taxon>Poaceae</taxon>
        <taxon>PACMAD clade</taxon>
        <taxon>Arundinoideae</taxon>
        <taxon>Arundineae</taxon>
        <taxon>Arundo</taxon>
    </lineage>
</organism>
<reference evidence="2" key="1">
    <citation type="submission" date="2014-09" db="EMBL/GenBank/DDBJ databases">
        <authorList>
            <person name="Magalhaes I.L.F."/>
            <person name="Oliveira U."/>
            <person name="Santos F.R."/>
            <person name="Vidigal T.H.D.A."/>
            <person name="Brescovit A.D."/>
            <person name="Santos A.J."/>
        </authorList>
    </citation>
    <scope>NUCLEOTIDE SEQUENCE</scope>
    <source>
        <tissue evidence="2">Shoot tissue taken approximately 20 cm above the soil surface</tissue>
    </source>
</reference>
<dbReference type="EMBL" id="GBRH01185151">
    <property type="protein sequence ID" value="JAE12745.1"/>
    <property type="molecule type" value="Transcribed_RNA"/>
</dbReference>
<feature type="compositionally biased region" description="Basic and acidic residues" evidence="1">
    <location>
        <begin position="64"/>
        <end position="73"/>
    </location>
</feature>
<accession>A0A0A9FI95</accession>
<reference evidence="2" key="2">
    <citation type="journal article" date="2015" name="Data Brief">
        <title>Shoot transcriptome of the giant reed, Arundo donax.</title>
        <authorList>
            <person name="Barrero R.A."/>
            <person name="Guerrero F.D."/>
            <person name="Moolhuijzen P."/>
            <person name="Goolsby J.A."/>
            <person name="Tidwell J."/>
            <person name="Bellgard S.E."/>
            <person name="Bellgard M.I."/>
        </authorList>
    </citation>
    <scope>NUCLEOTIDE SEQUENCE</scope>
    <source>
        <tissue evidence="2">Shoot tissue taken approximately 20 cm above the soil surface</tissue>
    </source>
</reference>
<evidence type="ECO:0000256" key="1">
    <source>
        <dbReference type="SAM" id="MobiDB-lite"/>
    </source>
</evidence>
<dbReference type="AlphaFoldDB" id="A0A0A9FI95"/>
<proteinExistence type="predicted"/>
<evidence type="ECO:0000313" key="2">
    <source>
        <dbReference type="EMBL" id="JAE12745.1"/>
    </source>
</evidence>
<feature type="region of interest" description="Disordered" evidence="1">
    <location>
        <begin position="22"/>
        <end position="79"/>
    </location>
</feature>